<organism evidence="1 2">
    <name type="scientific">Dermatophagoides pteronyssinus</name>
    <name type="common">European house dust mite</name>
    <dbReference type="NCBI Taxonomy" id="6956"/>
    <lineage>
        <taxon>Eukaryota</taxon>
        <taxon>Metazoa</taxon>
        <taxon>Ecdysozoa</taxon>
        <taxon>Arthropoda</taxon>
        <taxon>Chelicerata</taxon>
        <taxon>Arachnida</taxon>
        <taxon>Acari</taxon>
        <taxon>Acariformes</taxon>
        <taxon>Sarcoptiformes</taxon>
        <taxon>Astigmata</taxon>
        <taxon>Psoroptidia</taxon>
        <taxon>Analgoidea</taxon>
        <taxon>Pyroglyphidae</taxon>
        <taxon>Dermatophagoidinae</taxon>
        <taxon>Dermatophagoides</taxon>
    </lineage>
</organism>
<reference evidence="1 2" key="2">
    <citation type="journal article" date="2022" name="Mol. Biol. Evol.">
        <title>Comparative Genomics Reveals Insights into the Divergent Evolution of Astigmatic Mites and Household Pest Adaptations.</title>
        <authorList>
            <person name="Xiong Q."/>
            <person name="Wan A.T."/>
            <person name="Liu X."/>
            <person name="Fung C.S."/>
            <person name="Xiao X."/>
            <person name="Malainual N."/>
            <person name="Hou J."/>
            <person name="Wang L."/>
            <person name="Wang M."/>
            <person name="Yang K.Y."/>
            <person name="Cui Y."/>
            <person name="Leung E.L."/>
            <person name="Nong W."/>
            <person name="Shin S.K."/>
            <person name="Au S.W."/>
            <person name="Jeong K.Y."/>
            <person name="Chew F.T."/>
            <person name="Hui J.H."/>
            <person name="Leung T.F."/>
            <person name="Tungtrongchitr A."/>
            <person name="Zhong N."/>
            <person name="Liu Z."/>
            <person name="Tsui S.K."/>
        </authorList>
    </citation>
    <scope>NUCLEOTIDE SEQUENCE [LARGE SCALE GENOMIC DNA]</scope>
    <source>
        <strain evidence="1">Derp</strain>
    </source>
</reference>
<proteinExistence type="predicted"/>
<dbReference type="EMBL" id="NJHN03000024">
    <property type="protein sequence ID" value="KAH9424953.1"/>
    <property type="molecule type" value="Genomic_DNA"/>
</dbReference>
<dbReference type="Proteomes" id="UP000887458">
    <property type="component" value="Unassembled WGS sequence"/>
</dbReference>
<comment type="caution">
    <text evidence="1">The sequence shown here is derived from an EMBL/GenBank/DDBJ whole genome shotgun (WGS) entry which is preliminary data.</text>
</comment>
<sequence>MTTCEKQREQPVRCSTFFLTSWMSSFSTTKKKSICSTNEKNSSDSKYNPNVVNKYLYNTA</sequence>
<reference evidence="1 2" key="1">
    <citation type="journal article" date="2018" name="J. Allergy Clin. Immunol.">
        <title>High-quality assembly of Dermatophagoides pteronyssinus genome and transcriptome reveals a wide range of novel allergens.</title>
        <authorList>
            <person name="Liu X.Y."/>
            <person name="Yang K.Y."/>
            <person name="Wang M.Q."/>
            <person name="Kwok J.S."/>
            <person name="Zeng X."/>
            <person name="Yang Z."/>
            <person name="Xiao X.J."/>
            <person name="Lau C.P."/>
            <person name="Li Y."/>
            <person name="Huang Z.M."/>
            <person name="Ba J.G."/>
            <person name="Yim A.K."/>
            <person name="Ouyang C.Y."/>
            <person name="Ngai S.M."/>
            <person name="Chan T.F."/>
            <person name="Leung E.L."/>
            <person name="Liu L."/>
            <person name="Liu Z.G."/>
            <person name="Tsui S.K."/>
        </authorList>
    </citation>
    <scope>NUCLEOTIDE SEQUENCE [LARGE SCALE GENOMIC DNA]</scope>
    <source>
        <strain evidence="1">Derp</strain>
    </source>
</reference>
<name>A0ABQ8JRC7_DERPT</name>
<keyword evidence="2" id="KW-1185">Reference proteome</keyword>
<gene>
    <name evidence="1" type="ORF">DERP_009176</name>
</gene>
<accession>A0ABQ8JRC7</accession>
<evidence type="ECO:0000313" key="1">
    <source>
        <dbReference type="EMBL" id="KAH9424953.1"/>
    </source>
</evidence>
<evidence type="ECO:0000313" key="2">
    <source>
        <dbReference type="Proteomes" id="UP000887458"/>
    </source>
</evidence>
<protein>
    <submittedName>
        <fullName evidence="1">Uncharacterized protein</fullName>
    </submittedName>
</protein>